<dbReference type="Pfam" id="PF00440">
    <property type="entry name" value="TetR_N"/>
    <property type="match status" value="1"/>
</dbReference>
<feature type="domain" description="HTH tetR-type" evidence="5">
    <location>
        <begin position="22"/>
        <end position="82"/>
    </location>
</feature>
<evidence type="ECO:0000256" key="3">
    <source>
        <dbReference type="ARBA" id="ARBA00023163"/>
    </source>
</evidence>
<dbReference type="Gene3D" id="1.10.10.60">
    <property type="entry name" value="Homeodomain-like"/>
    <property type="match status" value="1"/>
</dbReference>
<feature type="DNA-binding region" description="H-T-H motif" evidence="4">
    <location>
        <begin position="45"/>
        <end position="64"/>
    </location>
</feature>
<gene>
    <name evidence="6" type="ORF">LZ495_11285</name>
</gene>
<dbReference type="GO" id="GO:0000976">
    <property type="term" value="F:transcription cis-regulatory region binding"/>
    <property type="evidence" value="ECO:0007669"/>
    <property type="project" value="TreeGrafter"/>
</dbReference>
<keyword evidence="2 4" id="KW-0238">DNA-binding</keyword>
<dbReference type="PANTHER" id="PTHR30055">
    <property type="entry name" value="HTH-TYPE TRANSCRIPTIONAL REGULATOR RUTR"/>
    <property type="match status" value="1"/>
</dbReference>
<dbReference type="Proteomes" id="UP001165378">
    <property type="component" value="Unassembled WGS sequence"/>
</dbReference>
<dbReference type="InterPro" id="IPR001647">
    <property type="entry name" value="HTH_TetR"/>
</dbReference>
<protein>
    <submittedName>
        <fullName evidence="6">TetR/AcrR family transcriptional regulator</fullName>
    </submittedName>
</protein>
<evidence type="ECO:0000313" key="7">
    <source>
        <dbReference type="Proteomes" id="UP001165378"/>
    </source>
</evidence>
<evidence type="ECO:0000313" key="6">
    <source>
        <dbReference type="EMBL" id="MCF2527797.1"/>
    </source>
</evidence>
<name>A0AA41PY81_9ACTN</name>
<dbReference type="InterPro" id="IPR050109">
    <property type="entry name" value="HTH-type_TetR-like_transc_reg"/>
</dbReference>
<dbReference type="AlphaFoldDB" id="A0AA41PY81"/>
<organism evidence="6 7">
    <name type="scientific">Yinghuangia soli</name>
    <dbReference type="NCBI Taxonomy" id="2908204"/>
    <lineage>
        <taxon>Bacteria</taxon>
        <taxon>Bacillati</taxon>
        <taxon>Actinomycetota</taxon>
        <taxon>Actinomycetes</taxon>
        <taxon>Kitasatosporales</taxon>
        <taxon>Streptomycetaceae</taxon>
        <taxon>Yinghuangia</taxon>
    </lineage>
</organism>
<accession>A0AA41PY81</accession>
<keyword evidence="7" id="KW-1185">Reference proteome</keyword>
<dbReference type="Gene3D" id="1.10.357.10">
    <property type="entry name" value="Tetracycline Repressor, domain 2"/>
    <property type="match status" value="1"/>
</dbReference>
<dbReference type="InterPro" id="IPR011075">
    <property type="entry name" value="TetR_C"/>
</dbReference>
<evidence type="ECO:0000256" key="2">
    <source>
        <dbReference type="ARBA" id="ARBA00023125"/>
    </source>
</evidence>
<reference evidence="6" key="1">
    <citation type="submission" date="2022-01" db="EMBL/GenBank/DDBJ databases">
        <title>Genome-Based Taxonomic Classification of the Phylum Actinobacteria.</title>
        <authorList>
            <person name="Gao Y."/>
        </authorList>
    </citation>
    <scope>NUCLEOTIDE SEQUENCE</scope>
    <source>
        <strain evidence="6">KLBMP 8922</strain>
    </source>
</reference>
<evidence type="ECO:0000256" key="4">
    <source>
        <dbReference type="PROSITE-ProRule" id="PRU00335"/>
    </source>
</evidence>
<keyword evidence="1" id="KW-0805">Transcription regulation</keyword>
<dbReference type="PANTHER" id="PTHR30055:SF225">
    <property type="entry name" value="TRANSCRIPTIONAL REGULATORY PROTEIN-RELATED"/>
    <property type="match status" value="1"/>
</dbReference>
<dbReference type="InterPro" id="IPR009057">
    <property type="entry name" value="Homeodomain-like_sf"/>
</dbReference>
<dbReference type="GO" id="GO:0003700">
    <property type="term" value="F:DNA-binding transcription factor activity"/>
    <property type="evidence" value="ECO:0007669"/>
    <property type="project" value="TreeGrafter"/>
</dbReference>
<dbReference type="SUPFAM" id="SSF48498">
    <property type="entry name" value="Tetracyclin repressor-like, C-terminal domain"/>
    <property type="match status" value="1"/>
</dbReference>
<dbReference type="Pfam" id="PF16859">
    <property type="entry name" value="TetR_C_11"/>
    <property type="match status" value="1"/>
</dbReference>
<dbReference type="SUPFAM" id="SSF46689">
    <property type="entry name" value="Homeodomain-like"/>
    <property type="match status" value="1"/>
</dbReference>
<sequence length="204" mass="22122">MGELAVEVGGYDHRRFPRRRGKVLEQAIGDAVVEELAERGYTALTFEGVAARAGTGKSTLYRRWADKPSMVVDCLTAVLPGPDDHPPTGDLREDLVNVLEAYATSCAGTIGVALRAVCGDAVKSPELQTMWRERAAEPRLAAIRSIIQAAVDRGEARPGALEPECILAGPAMIGQIYMATDNPPTRDEVRRVVDHVLVPMYEAR</sequence>
<dbReference type="InterPro" id="IPR036271">
    <property type="entry name" value="Tet_transcr_reg_TetR-rel_C_sf"/>
</dbReference>
<evidence type="ECO:0000259" key="5">
    <source>
        <dbReference type="PROSITE" id="PS50977"/>
    </source>
</evidence>
<keyword evidence="3" id="KW-0804">Transcription</keyword>
<dbReference type="EMBL" id="JAKFHA010000005">
    <property type="protein sequence ID" value="MCF2527797.1"/>
    <property type="molecule type" value="Genomic_DNA"/>
</dbReference>
<dbReference type="PROSITE" id="PS50977">
    <property type="entry name" value="HTH_TETR_2"/>
    <property type="match status" value="1"/>
</dbReference>
<comment type="caution">
    <text evidence="6">The sequence shown here is derived from an EMBL/GenBank/DDBJ whole genome shotgun (WGS) entry which is preliminary data.</text>
</comment>
<dbReference type="RefSeq" id="WP_235051971.1">
    <property type="nucleotide sequence ID" value="NZ_JAKFHA010000005.1"/>
</dbReference>
<proteinExistence type="predicted"/>
<evidence type="ECO:0000256" key="1">
    <source>
        <dbReference type="ARBA" id="ARBA00023015"/>
    </source>
</evidence>